<keyword evidence="2" id="KW-1185">Reference proteome</keyword>
<dbReference type="AlphaFoldDB" id="A0AAX3BF40"/>
<dbReference type="Proteomes" id="UP001056539">
    <property type="component" value="Chromosome"/>
</dbReference>
<dbReference type="KEGG" id="taqu:KDW03_02795"/>
<sequence length="96" mass="11022">MAHTKQKGCPAETPQGVRVEPTETLAGFDDIIIKTQKRKNFHRLIVKTNSSSLSEERMNVLRQKIHDPNYIRFAIDKLAENISQALLEGYLEQKDK</sequence>
<protein>
    <submittedName>
        <fullName evidence="1">Uncharacterized protein</fullName>
    </submittedName>
</protein>
<proteinExistence type="predicted"/>
<reference evidence="1" key="2">
    <citation type="submission" date="2022-06" db="EMBL/GenBank/DDBJ databases">
        <title>Thermospira aquatica gen. nov., sp. nov.</title>
        <authorList>
            <person name="Ben Ali Gam Z."/>
            <person name="Labat M."/>
        </authorList>
    </citation>
    <scope>NUCLEOTIDE SEQUENCE</scope>
    <source>
        <strain evidence="1">F1F22</strain>
    </source>
</reference>
<gene>
    <name evidence="1" type="ORF">KDW03_02795</name>
</gene>
<accession>A0AAX3BF40</accession>
<dbReference type="EMBL" id="CP073355">
    <property type="protein sequence ID" value="URA10748.1"/>
    <property type="molecule type" value="Genomic_DNA"/>
</dbReference>
<reference evidence="1" key="1">
    <citation type="submission" date="2021-04" db="EMBL/GenBank/DDBJ databases">
        <authorList>
            <person name="Postec A."/>
        </authorList>
    </citation>
    <scope>NUCLEOTIDE SEQUENCE</scope>
    <source>
        <strain evidence="1">F1F22</strain>
    </source>
</reference>
<evidence type="ECO:0000313" key="2">
    <source>
        <dbReference type="Proteomes" id="UP001056539"/>
    </source>
</evidence>
<evidence type="ECO:0000313" key="1">
    <source>
        <dbReference type="EMBL" id="URA10748.1"/>
    </source>
</evidence>
<name>A0AAX3BF40_9SPIR</name>
<dbReference type="RefSeq" id="WP_271435876.1">
    <property type="nucleotide sequence ID" value="NZ_CP073355.1"/>
</dbReference>
<organism evidence="1 2">
    <name type="scientific">Thermospira aquatica</name>
    <dbReference type="NCBI Taxonomy" id="2828656"/>
    <lineage>
        <taxon>Bacteria</taxon>
        <taxon>Pseudomonadati</taxon>
        <taxon>Spirochaetota</taxon>
        <taxon>Spirochaetia</taxon>
        <taxon>Brevinematales</taxon>
        <taxon>Thermospiraceae</taxon>
        <taxon>Thermospira</taxon>
    </lineage>
</organism>